<dbReference type="EMBL" id="JACHFV010000006">
    <property type="protein sequence ID" value="MBB5295117.1"/>
    <property type="molecule type" value="Genomic_DNA"/>
</dbReference>
<dbReference type="RefSeq" id="WP_129118977.1">
    <property type="nucleotide sequence ID" value="NZ_BSUI01000010.1"/>
</dbReference>
<organism evidence="2 3">
    <name type="scientific">Deinococcus metallilatus</name>
    <dbReference type="NCBI Taxonomy" id="1211322"/>
    <lineage>
        <taxon>Bacteria</taxon>
        <taxon>Thermotogati</taxon>
        <taxon>Deinococcota</taxon>
        <taxon>Deinococci</taxon>
        <taxon>Deinococcales</taxon>
        <taxon>Deinococcaceae</taxon>
        <taxon>Deinococcus</taxon>
    </lineage>
</organism>
<proteinExistence type="predicted"/>
<evidence type="ECO:0000313" key="4">
    <source>
        <dbReference type="Proteomes" id="UP000536909"/>
    </source>
</evidence>
<name>A0AAJ5F2R2_9DEIO</name>
<dbReference type="Proteomes" id="UP000308000">
    <property type="component" value="Unassembled WGS sequence"/>
</dbReference>
<gene>
    <name evidence="2" type="ORF">FCS05_11210</name>
    <name evidence="1" type="ORF">HNQ10_001943</name>
</gene>
<accession>A0AAJ5F2R2</accession>
<dbReference type="Proteomes" id="UP000536909">
    <property type="component" value="Unassembled WGS sequence"/>
</dbReference>
<evidence type="ECO:0000313" key="2">
    <source>
        <dbReference type="EMBL" id="TLK26554.1"/>
    </source>
</evidence>
<dbReference type="EMBL" id="VBRC01000007">
    <property type="protein sequence ID" value="TLK26554.1"/>
    <property type="molecule type" value="Genomic_DNA"/>
</dbReference>
<evidence type="ECO:0000313" key="1">
    <source>
        <dbReference type="EMBL" id="MBB5295117.1"/>
    </source>
</evidence>
<reference evidence="1 4" key="2">
    <citation type="submission" date="2020-08" db="EMBL/GenBank/DDBJ databases">
        <title>Genomic Encyclopedia of Type Strains, Phase IV (KMG-IV): sequencing the most valuable type-strain genomes for metagenomic binning, comparative biology and taxonomic classification.</title>
        <authorList>
            <person name="Goeker M."/>
        </authorList>
    </citation>
    <scope>NUCLEOTIDE SEQUENCE [LARGE SCALE GENOMIC DNA]</scope>
    <source>
        <strain evidence="1 4">DSM 105434</strain>
    </source>
</reference>
<dbReference type="AlphaFoldDB" id="A0AAJ5F2R2"/>
<protein>
    <submittedName>
        <fullName evidence="2">Uncharacterized protein</fullName>
    </submittedName>
</protein>
<sequence>MRTFLLILLAFVAGVMVLVAAFSWQGRAAREYGREAVQAAQRAGLSAPERLCTDLLNRKPPAGVQSCVVRAEDGQLSAVVTLEGGRAFRVVP</sequence>
<keyword evidence="4" id="KW-1185">Reference proteome</keyword>
<reference evidence="2 3" key="1">
    <citation type="submission" date="2019-04" db="EMBL/GenBank/DDBJ databases">
        <title>Deinococcus metalilatus MA1002 mutant No.5.</title>
        <authorList>
            <person name="Park W."/>
            <person name="Park C."/>
        </authorList>
    </citation>
    <scope>NUCLEOTIDE SEQUENCE [LARGE SCALE GENOMIC DNA]</scope>
    <source>
        <strain evidence="2 3">MA1002-m5</strain>
    </source>
</reference>
<comment type="caution">
    <text evidence="2">The sequence shown here is derived from an EMBL/GenBank/DDBJ whole genome shotgun (WGS) entry which is preliminary data.</text>
</comment>
<evidence type="ECO:0000313" key="3">
    <source>
        <dbReference type="Proteomes" id="UP000308000"/>
    </source>
</evidence>